<comment type="caution">
    <text evidence="8">The sequence shown here is derived from an EMBL/GenBank/DDBJ whole genome shotgun (WGS) entry which is preliminary data.</text>
</comment>
<accession>A0A096AJL4</accession>
<evidence type="ECO:0000259" key="7">
    <source>
        <dbReference type="Pfam" id="PF04138"/>
    </source>
</evidence>
<evidence type="ECO:0000256" key="3">
    <source>
        <dbReference type="ARBA" id="ARBA00022692"/>
    </source>
</evidence>
<dbReference type="AlphaFoldDB" id="A0A096AJL4"/>
<feature type="transmembrane region" description="Helical" evidence="6">
    <location>
        <begin position="7"/>
        <end position="28"/>
    </location>
</feature>
<evidence type="ECO:0000256" key="4">
    <source>
        <dbReference type="ARBA" id="ARBA00022989"/>
    </source>
</evidence>
<keyword evidence="3 6" id="KW-0812">Transmembrane</keyword>
<keyword evidence="5 6" id="KW-0472">Membrane</keyword>
<dbReference type="EMBL" id="JRNI01000019">
    <property type="protein sequence ID" value="KGF30837.1"/>
    <property type="molecule type" value="Genomic_DNA"/>
</dbReference>
<reference evidence="8 9" key="1">
    <citation type="submission" date="2014-07" db="EMBL/GenBank/DDBJ databases">
        <authorList>
            <person name="McCorrison J."/>
            <person name="Sanka R."/>
            <person name="Torralba M."/>
            <person name="Gillis M."/>
            <person name="Haft D.H."/>
            <person name="Methe B."/>
            <person name="Sutton G."/>
            <person name="Nelson K.E."/>
        </authorList>
    </citation>
    <scope>NUCLEOTIDE SEQUENCE [LARGE SCALE GENOMIC DNA]</scope>
    <source>
        <strain evidence="8 9">DNF00040</strain>
    </source>
</reference>
<dbReference type="GO" id="GO:0000271">
    <property type="term" value="P:polysaccharide biosynthetic process"/>
    <property type="evidence" value="ECO:0007669"/>
    <property type="project" value="InterPro"/>
</dbReference>
<dbReference type="RefSeq" id="WP_036558813.1">
    <property type="nucleotide sequence ID" value="NZ_JRNI01000019.1"/>
</dbReference>
<dbReference type="InterPro" id="IPR051401">
    <property type="entry name" value="GtrA_CellWall_Glycosyl"/>
</dbReference>
<comment type="subcellular location">
    <subcellularLocation>
        <location evidence="1">Membrane</location>
        <topology evidence="1">Multi-pass membrane protein</topology>
    </subcellularLocation>
</comment>
<organism evidence="8 9">
    <name type="scientific">Oligella urethralis DNF00040</name>
    <dbReference type="NCBI Taxonomy" id="1401065"/>
    <lineage>
        <taxon>Bacteria</taxon>
        <taxon>Pseudomonadati</taxon>
        <taxon>Pseudomonadota</taxon>
        <taxon>Betaproteobacteria</taxon>
        <taxon>Burkholderiales</taxon>
        <taxon>Alcaligenaceae</taxon>
        <taxon>Oligella</taxon>
    </lineage>
</organism>
<dbReference type="PANTHER" id="PTHR38459">
    <property type="entry name" value="PROPHAGE BACTOPRENOL-LINKED GLUCOSE TRANSLOCASE HOMOLOG"/>
    <property type="match status" value="1"/>
</dbReference>
<evidence type="ECO:0000313" key="9">
    <source>
        <dbReference type="Proteomes" id="UP000029629"/>
    </source>
</evidence>
<feature type="transmembrane region" description="Helical" evidence="6">
    <location>
        <begin position="98"/>
        <end position="116"/>
    </location>
</feature>
<evidence type="ECO:0000256" key="1">
    <source>
        <dbReference type="ARBA" id="ARBA00004141"/>
    </source>
</evidence>
<evidence type="ECO:0000256" key="6">
    <source>
        <dbReference type="SAM" id="Phobius"/>
    </source>
</evidence>
<proteinExistence type="inferred from homology"/>
<feature type="transmembrane region" description="Helical" evidence="6">
    <location>
        <begin position="34"/>
        <end position="52"/>
    </location>
</feature>
<dbReference type="eggNOG" id="COG2246">
    <property type="taxonomic scope" value="Bacteria"/>
</dbReference>
<protein>
    <recommendedName>
        <fullName evidence="7">GtrA/DPMS transmembrane domain-containing protein</fullName>
    </recommendedName>
</protein>
<gene>
    <name evidence="8" type="ORF">HMPREF2130_05305</name>
</gene>
<evidence type="ECO:0000313" key="8">
    <source>
        <dbReference type="EMBL" id="KGF30837.1"/>
    </source>
</evidence>
<keyword evidence="9" id="KW-1185">Reference proteome</keyword>
<dbReference type="InterPro" id="IPR007267">
    <property type="entry name" value="GtrA_DPMS_TM"/>
</dbReference>
<dbReference type="Pfam" id="PF04138">
    <property type="entry name" value="GtrA_DPMS_TM"/>
    <property type="match status" value="1"/>
</dbReference>
<dbReference type="PANTHER" id="PTHR38459:SF1">
    <property type="entry name" value="PROPHAGE BACTOPRENOL-LINKED GLUCOSE TRANSLOCASE HOMOLOG"/>
    <property type="match status" value="1"/>
</dbReference>
<sequence>MHYTIFLRFLINGGLATAMHYAVFIWLLQLGTSGLVATTVGALVGLVANYLLQYHFTFASAISHGRAFPSFLIVGVLSCGLNALLFYVLQALLAAPELILQLMVSTIVSLVNFVLYKKVFCYDTLSV</sequence>
<feature type="transmembrane region" description="Helical" evidence="6">
    <location>
        <begin position="72"/>
        <end position="92"/>
    </location>
</feature>
<feature type="domain" description="GtrA/DPMS transmembrane" evidence="7">
    <location>
        <begin position="8"/>
        <end position="119"/>
    </location>
</feature>
<comment type="similarity">
    <text evidence="2">Belongs to the GtrA family.</text>
</comment>
<dbReference type="GO" id="GO:0005886">
    <property type="term" value="C:plasma membrane"/>
    <property type="evidence" value="ECO:0007669"/>
    <property type="project" value="TreeGrafter"/>
</dbReference>
<evidence type="ECO:0000256" key="2">
    <source>
        <dbReference type="ARBA" id="ARBA00009399"/>
    </source>
</evidence>
<dbReference type="Proteomes" id="UP000029629">
    <property type="component" value="Unassembled WGS sequence"/>
</dbReference>
<evidence type="ECO:0000256" key="5">
    <source>
        <dbReference type="ARBA" id="ARBA00023136"/>
    </source>
</evidence>
<name>A0A096AJL4_9BURK</name>
<keyword evidence="4 6" id="KW-1133">Transmembrane helix</keyword>